<dbReference type="InterPro" id="IPR032466">
    <property type="entry name" value="Metal_Hydrolase"/>
</dbReference>
<dbReference type="Gene3D" id="3.20.20.140">
    <property type="entry name" value="Metal-dependent hydrolases"/>
    <property type="match status" value="1"/>
</dbReference>
<dbReference type="PANTHER" id="PTHR35563">
    <property type="entry name" value="BARREL METAL-DEPENDENT HYDROLASE, PUTATIVE (AFU_ORTHOLOGUE AFUA_1G16240)-RELATED"/>
    <property type="match status" value="1"/>
</dbReference>
<organism evidence="2 3">
    <name type="scientific">Caballeronia ptereochthonis</name>
    <dbReference type="NCBI Taxonomy" id="1777144"/>
    <lineage>
        <taxon>Bacteria</taxon>
        <taxon>Pseudomonadati</taxon>
        <taxon>Pseudomonadota</taxon>
        <taxon>Betaproteobacteria</taxon>
        <taxon>Burkholderiales</taxon>
        <taxon>Burkholderiaceae</taxon>
        <taxon>Caballeronia</taxon>
    </lineage>
</organism>
<gene>
    <name evidence="2" type="ORF">AWB83_00445</name>
</gene>
<dbReference type="EMBL" id="FCOB02000002">
    <property type="protein sequence ID" value="SAK43388.1"/>
    <property type="molecule type" value="Genomic_DNA"/>
</dbReference>
<dbReference type="STRING" id="1777144.AWB83_00445"/>
<dbReference type="GO" id="GO:0016787">
    <property type="term" value="F:hydrolase activity"/>
    <property type="evidence" value="ECO:0007669"/>
    <property type="project" value="UniProtKB-KW"/>
</dbReference>
<comment type="caution">
    <text evidence="2">The sequence shown here is derived from an EMBL/GenBank/DDBJ whole genome shotgun (WGS) entry which is preliminary data.</text>
</comment>
<reference evidence="2" key="1">
    <citation type="submission" date="2016-01" db="EMBL/GenBank/DDBJ databases">
        <authorList>
            <person name="Peeters C."/>
        </authorList>
    </citation>
    <scope>NUCLEOTIDE SEQUENCE [LARGE SCALE GENOMIC DNA]</scope>
    <source>
        <strain evidence="2">LMG 29326</strain>
    </source>
</reference>
<feature type="domain" description="Amidohydrolase-related" evidence="1">
    <location>
        <begin position="13"/>
        <end position="271"/>
    </location>
</feature>
<dbReference type="Proteomes" id="UP000054978">
    <property type="component" value="Unassembled WGS sequence"/>
</dbReference>
<evidence type="ECO:0000313" key="2">
    <source>
        <dbReference type="EMBL" id="SAK43388.1"/>
    </source>
</evidence>
<evidence type="ECO:0000259" key="1">
    <source>
        <dbReference type="Pfam" id="PF04909"/>
    </source>
</evidence>
<protein>
    <submittedName>
        <fullName evidence="2">Hydrolase</fullName>
    </submittedName>
</protein>
<keyword evidence="3" id="KW-1185">Reference proteome</keyword>
<evidence type="ECO:0000313" key="3">
    <source>
        <dbReference type="Proteomes" id="UP000054978"/>
    </source>
</evidence>
<dbReference type="InterPro" id="IPR006680">
    <property type="entry name" value="Amidohydro-rel"/>
</dbReference>
<dbReference type="AlphaFoldDB" id="A0A157ZD20"/>
<dbReference type="Pfam" id="PF04909">
    <property type="entry name" value="Amidohydro_2"/>
    <property type="match status" value="1"/>
</dbReference>
<dbReference type="RefSeq" id="WP_244197537.1">
    <property type="nucleotide sequence ID" value="NZ_FCOB02000002.1"/>
</dbReference>
<name>A0A157ZD20_9BURK</name>
<sequence length="272" mass="29671">MSVAKSTMPAGACDCHIHVYEKGFPLAPSATFVPPPAPADAYREVQRALGFSRVIVVQPTGYGFDNDCTLAAIERLGEGARGIAVVPPDASDAELQRLHQAGVRGVRYMMLPGGLLQWDSLSGMAARIAPLGWNINLQLDGRTLPQHEAMLARLPAKLVIDHIGKFLGTVTTRSDAFAALCRLLDGPRCWIKLSAPYESSRVGPPSYDDIAPLVRKLAARYPERSLWASNWPHPNVKPTPDDTGMLDWMARCVDSEATLRKILADNPAELYF</sequence>
<dbReference type="PANTHER" id="PTHR35563:SF2">
    <property type="entry name" value="BARREL METAL-DEPENDENT HYDROLASE, PUTATIVE (AFU_ORTHOLOGUE AFUA_1G16240)-RELATED"/>
    <property type="match status" value="1"/>
</dbReference>
<proteinExistence type="predicted"/>
<dbReference type="InterPro" id="IPR052358">
    <property type="entry name" value="Aro_Compnd_Degr_Hydrolases"/>
</dbReference>
<dbReference type="SUPFAM" id="SSF51556">
    <property type="entry name" value="Metallo-dependent hydrolases"/>
    <property type="match status" value="1"/>
</dbReference>
<accession>A0A157ZD20</accession>
<keyword evidence="2" id="KW-0378">Hydrolase</keyword>